<evidence type="ECO:0000313" key="8">
    <source>
        <dbReference type="EMBL" id="KAL1302089.1"/>
    </source>
</evidence>
<keyword evidence="4" id="KW-0663">Pyridoxal phosphate</keyword>
<dbReference type="Pfam" id="PF00291">
    <property type="entry name" value="PALP"/>
    <property type="match status" value="1"/>
</dbReference>
<reference evidence="8 9" key="1">
    <citation type="submission" date="2024-07" db="EMBL/GenBank/DDBJ databases">
        <title>Draft sequence of the Neodothiora populina.</title>
        <authorList>
            <person name="Drown D.D."/>
            <person name="Schuette U.S."/>
            <person name="Buechlein A.B."/>
            <person name="Rusch D.R."/>
            <person name="Winton L.W."/>
            <person name="Adams G.A."/>
        </authorList>
    </citation>
    <scope>NUCLEOTIDE SEQUENCE [LARGE SCALE GENOMIC DNA]</scope>
    <source>
        <strain evidence="8 9">CPC 39397</strain>
    </source>
</reference>
<dbReference type="Proteomes" id="UP001562354">
    <property type="component" value="Unassembled WGS sequence"/>
</dbReference>
<evidence type="ECO:0000256" key="4">
    <source>
        <dbReference type="ARBA" id="ARBA00022898"/>
    </source>
</evidence>
<evidence type="ECO:0000259" key="7">
    <source>
        <dbReference type="Pfam" id="PF00291"/>
    </source>
</evidence>
<comment type="cofactor">
    <cofactor evidence="1">
        <name>pyridoxal 5'-phosphate</name>
        <dbReference type="ChEBI" id="CHEBI:597326"/>
    </cofactor>
</comment>
<dbReference type="PANTHER" id="PTHR48078">
    <property type="entry name" value="THREONINE DEHYDRATASE, MITOCHONDRIAL-RELATED"/>
    <property type="match status" value="1"/>
</dbReference>
<comment type="similarity">
    <text evidence="2">Belongs to the serine/threonine dehydratase family.</text>
</comment>
<name>A0ABR3P7U2_9PEZI</name>
<evidence type="ECO:0000256" key="2">
    <source>
        <dbReference type="ARBA" id="ARBA00010869"/>
    </source>
</evidence>
<protein>
    <recommendedName>
        <fullName evidence="3">L-serine ammonia-lyase</fullName>
        <ecNumber evidence="3">4.3.1.17</ecNumber>
    </recommendedName>
</protein>
<organism evidence="8 9">
    <name type="scientific">Neodothiora populina</name>
    <dbReference type="NCBI Taxonomy" id="2781224"/>
    <lineage>
        <taxon>Eukaryota</taxon>
        <taxon>Fungi</taxon>
        <taxon>Dikarya</taxon>
        <taxon>Ascomycota</taxon>
        <taxon>Pezizomycotina</taxon>
        <taxon>Dothideomycetes</taxon>
        <taxon>Dothideomycetidae</taxon>
        <taxon>Dothideales</taxon>
        <taxon>Dothioraceae</taxon>
        <taxon>Neodothiora</taxon>
    </lineage>
</organism>
<evidence type="ECO:0000256" key="5">
    <source>
        <dbReference type="ARBA" id="ARBA00023239"/>
    </source>
</evidence>
<dbReference type="EMBL" id="JBFMKM010000012">
    <property type="protein sequence ID" value="KAL1302089.1"/>
    <property type="molecule type" value="Genomic_DNA"/>
</dbReference>
<gene>
    <name evidence="8" type="ORF">AAFC00_002526</name>
</gene>
<accession>A0ABR3P7U2</accession>
<keyword evidence="5" id="KW-0456">Lyase</keyword>
<dbReference type="EC" id="4.3.1.17" evidence="3"/>
<feature type="domain" description="Tryptophan synthase beta chain-like PALP" evidence="7">
    <location>
        <begin position="8"/>
        <end position="323"/>
    </location>
</feature>
<comment type="catalytic activity">
    <reaction evidence="6">
        <text>L-serine = pyruvate + NH4(+)</text>
        <dbReference type="Rhea" id="RHEA:19169"/>
        <dbReference type="ChEBI" id="CHEBI:15361"/>
        <dbReference type="ChEBI" id="CHEBI:28938"/>
        <dbReference type="ChEBI" id="CHEBI:33384"/>
        <dbReference type="EC" id="4.3.1.17"/>
    </reaction>
</comment>
<evidence type="ECO:0000256" key="3">
    <source>
        <dbReference type="ARBA" id="ARBA00012093"/>
    </source>
</evidence>
<dbReference type="RefSeq" id="XP_069198365.1">
    <property type="nucleotide sequence ID" value="XM_069341856.1"/>
</dbReference>
<dbReference type="Gene3D" id="3.40.50.1100">
    <property type="match status" value="2"/>
</dbReference>
<dbReference type="PANTHER" id="PTHR48078:SF2">
    <property type="entry name" value="CATABOLIC L-SERINE_THREONINE DEHYDRATASE"/>
    <property type="match status" value="1"/>
</dbReference>
<sequence length="364" mass="38678">MTLTKPWVETPLVESATLSKAAGCRIFLKMETLQPSKSFKSRGVGNLILQSLAKSPCPDRTHFYSSSGGNAGLACVHAARSLGRPASVVVPMSTKELMIAKLRAAGATEVVQFGATWREADAFLRMEVLVKARAKGEDAVYVPPFDHPDIWAGNSTLMDELALQMEDVRGPDDASSAPDVLICSVGGGGLFNGIVDGIDRCGGEWDRTLLLAVETRGAESLAKSMSSREHITLPGITSIATSLGCTKVSDRTYELATTRKQVRSVVLSDEEAAMGCWRLADDENVIVEPACGVNVALCYGGRLKRALGRPVRGDDKVVIVLCGGSAITVDQLAQFKEEFGYLGDELSQSDKAGVASAVTNGSKH</sequence>
<dbReference type="InterPro" id="IPR036052">
    <property type="entry name" value="TrpB-like_PALP_sf"/>
</dbReference>
<dbReference type="InterPro" id="IPR050147">
    <property type="entry name" value="Ser/Thr_Dehydratase"/>
</dbReference>
<keyword evidence="9" id="KW-1185">Reference proteome</keyword>
<dbReference type="InterPro" id="IPR001926">
    <property type="entry name" value="TrpB-like_PALP"/>
</dbReference>
<evidence type="ECO:0000256" key="1">
    <source>
        <dbReference type="ARBA" id="ARBA00001933"/>
    </source>
</evidence>
<comment type="caution">
    <text evidence="8">The sequence shown here is derived from an EMBL/GenBank/DDBJ whole genome shotgun (WGS) entry which is preliminary data.</text>
</comment>
<dbReference type="SUPFAM" id="SSF53686">
    <property type="entry name" value="Tryptophan synthase beta subunit-like PLP-dependent enzymes"/>
    <property type="match status" value="1"/>
</dbReference>
<evidence type="ECO:0000313" key="9">
    <source>
        <dbReference type="Proteomes" id="UP001562354"/>
    </source>
</evidence>
<evidence type="ECO:0000256" key="6">
    <source>
        <dbReference type="ARBA" id="ARBA00049406"/>
    </source>
</evidence>
<proteinExistence type="inferred from homology"/>
<dbReference type="GeneID" id="95976228"/>